<dbReference type="GO" id="GO:0070125">
    <property type="term" value="P:mitochondrial translational elongation"/>
    <property type="evidence" value="ECO:0007669"/>
    <property type="project" value="TreeGrafter"/>
</dbReference>
<dbReference type="PROSITE" id="PS01127">
    <property type="entry name" value="EF_TS_2"/>
    <property type="match status" value="1"/>
</dbReference>
<dbReference type="GO" id="GO:0005739">
    <property type="term" value="C:mitochondrion"/>
    <property type="evidence" value="ECO:0007669"/>
    <property type="project" value="UniProtKB-SubCell"/>
</dbReference>
<keyword evidence="5 6" id="KW-0496">Mitochondrion</keyword>
<evidence type="ECO:0000256" key="2">
    <source>
        <dbReference type="ARBA" id="ARBA00022768"/>
    </source>
</evidence>
<feature type="domain" description="Translation elongation factor EFTs/EF1B dimerisation" evidence="7">
    <location>
        <begin position="91"/>
        <end position="251"/>
    </location>
</feature>
<organism evidence="8">
    <name type="scientific">Culicoides sonorensis</name>
    <name type="common">Biting midge</name>
    <dbReference type="NCBI Taxonomy" id="179676"/>
    <lineage>
        <taxon>Eukaryota</taxon>
        <taxon>Metazoa</taxon>
        <taxon>Ecdysozoa</taxon>
        <taxon>Arthropoda</taxon>
        <taxon>Hexapoda</taxon>
        <taxon>Insecta</taxon>
        <taxon>Pterygota</taxon>
        <taxon>Neoptera</taxon>
        <taxon>Endopterygota</taxon>
        <taxon>Diptera</taxon>
        <taxon>Nematocera</taxon>
        <taxon>Chironomoidea</taxon>
        <taxon>Ceratopogonidae</taxon>
        <taxon>Ceratopogoninae</taxon>
        <taxon>Culicoides</taxon>
        <taxon>Monoculicoides</taxon>
    </lineage>
</organism>
<dbReference type="InterPro" id="IPR009060">
    <property type="entry name" value="UBA-like_sf"/>
</dbReference>
<keyword evidence="3 6" id="KW-0648">Protein biosynthesis</keyword>
<dbReference type="SUPFAM" id="SSF54713">
    <property type="entry name" value="Elongation factor Ts (EF-Ts), dimerisation domain"/>
    <property type="match status" value="1"/>
</dbReference>
<evidence type="ECO:0000313" key="9">
    <source>
        <dbReference type="EMBL" id="SSX27948.1"/>
    </source>
</evidence>
<dbReference type="OMA" id="QEYMLDD"/>
<reference evidence="9" key="2">
    <citation type="submission" date="2018-07" db="EMBL/GenBank/DDBJ databases">
        <authorList>
            <person name="Quirk P.G."/>
            <person name="Krulwich T.A."/>
        </authorList>
    </citation>
    <scope>NUCLEOTIDE SEQUENCE</scope>
</reference>
<evidence type="ECO:0000256" key="4">
    <source>
        <dbReference type="ARBA" id="ARBA00022946"/>
    </source>
</evidence>
<dbReference type="VEuPathDB" id="VectorBase:CSON014977"/>
<protein>
    <recommendedName>
        <fullName evidence="6">Elongation factor Ts, mitochondrial</fullName>
        <shortName evidence="6">EF-Ts</shortName>
        <shortName evidence="6">EF-TsMt</shortName>
    </recommendedName>
</protein>
<comment type="function">
    <text evidence="6">Associates with the EF-Tu.GDP complex and induces the exchange of GDP to GTP. It remains bound to the aminoacyl-tRNA.EF-Tu.GTP complex up to the GTP hydrolysis stage on the ribosome.</text>
</comment>
<dbReference type="InterPro" id="IPR018101">
    <property type="entry name" value="Transl_elong_Ts_CS"/>
</dbReference>
<dbReference type="Gene3D" id="1.10.8.10">
    <property type="entry name" value="DNA helicase RuvA subunit, C-terminal domain"/>
    <property type="match status" value="1"/>
</dbReference>
<evidence type="ECO:0000313" key="8">
    <source>
        <dbReference type="EMBL" id="SSX07610.1"/>
    </source>
</evidence>
<accession>A0A336L310</accession>
<dbReference type="EMBL" id="UFQT01000910">
    <property type="protein sequence ID" value="SSX27948.1"/>
    <property type="molecule type" value="Genomic_DNA"/>
</dbReference>
<dbReference type="FunFam" id="1.10.8.10:FF:000031">
    <property type="entry name" value="Elongation factor Ts, mitochondrial"/>
    <property type="match status" value="1"/>
</dbReference>
<keyword evidence="2 6" id="KW-0251">Elongation factor</keyword>
<name>A0A336L310_CULSO</name>
<dbReference type="SUPFAM" id="SSF46934">
    <property type="entry name" value="UBA-like"/>
    <property type="match status" value="1"/>
</dbReference>
<dbReference type="CDD" id="cd14275">
    <property type="entry name" value="UBA_EF-Ts"/>
    <property type="match status" value="1"/>
</dbReference>
<dbReference type="Gene3D" id="3.30.479.20">
    <property type="entry name" value="Elongation factor Ts, dimerisation domain"/>
    <property type="match status" value="2"/>
</dbReference>
<evidence type="ECO:0000256" key="3">
    <source>
        <dbReference type="ARBA" id="ARBA00022917"/>
    </source>
</evidence>
<dbReference type="Pfam" id="PF00889">
    <property type="entry name" value="EF_TS"/>
    <property type="match status" value="1"/>
</dbReference>
<dbReference type="Pfam" id="PF25025">
    <property type="entry name" value="EF-Ts_N"/>
    <property type="match status" value="1"/>
</dbReference>
<proteinExistence type="inferred from homology"/>
<dbReference type="PANTHER" id="PTHR11741">
    <property type="entry name" value="ELONGATION FACTOR TS"/>
    <property type="match status" value="1"/>
</dbReference>
<comment type="similarity">
    <text evidence="1 6">Belongs to the EF-Ts family.</text>
</comment>
<evidence type="ECO:0000256" key="1">
    <source>
        <dbReference type="ARBA" id="ARBA00005532"/>
    </source>
</evidence>
<keyword evidence="4" id="KW-0809">Transit peptide</keyword>
<comment type="subcellular location">
    <subcellularLocation>
        <location evidence="6">Mitochondrion</location>
    </subcellularLocation>
</comment>
<sequence length="308" mass="34089">MLGSLMSSRLFHMSRTCLSVEKSALASLRKATGYTFANCKKALELHNNDVKEAEKWLREEAQKLGWSKAQKVEGRTTAQGLIGVLVKNNIGALVEVNCETDFVARNKEFQKFIQQASESCHNYMSSVESKAIIKIGIGSDALKDISCQDGKTLGDHLALLIGTVGENATLKRAICYKAPESVSLVGYAHSTSEQIMNQEDGPLFGKYGAIAAFKVLQPPLDEGKQELQKKILQHIVGMNPVKVGDKESDEPESEKDDEKCLIYQEYLLDPELVVGELLEEQGLQVLDFQRFACGEQESQNQSVEQRSN</sequence>
<dbReference type="InterPro" id="IPR001816">
    <property type="entry name" value="Transl_elong_EFTs/EF1B"/>
</dbReference>
<dbReference type="HAMAP" id="MF_00050">
    <property type="entry name" value="EF_Ts"/>
    <property type="match status" value="1"/>
</dbReference>
<dbReference type="PANTHER" id="PTHR11741:SF0">
    <property type="entry name" value="ELONGATION FACTOR TS, MITOCHONDRIAL"/>
    <property type="match status" value="1"/>
</dbReference>
<dbReference type="GO" id="GO:0003746">
    <property type="term" value="F:translation elongation factor activity"/>
    <property type="evidence" value="ECO:0007669"/>
    <property type="project" value="UniProtKB-UniRule"/>
</dbReference>
<evidence type="ECO:0000259" key="7">
    <source>
        <dbReference type="Pfam" id="PF00889"/>
    </source>
</evidence>
<evidence type="ECO:0000256" key="5">
    <source>
        <dbReference type="ARBA" id="ARBA00023128"/>
    </source>
</evidence>
<gene>
    <name evidence="8" type="primary">CSON014977</name>
</gene>
<evidence type="ECO:0000256" key="6">
    <source>
        <dbReference type="HAMAP-Rule" id="MF_03135"/>
    </source>
</evidence>
<dbReference type="InterPro" id="IPR036402">
    <property type="entry name" value="EF-Ts_dimer_sf"/>
</dbReference>
<reference evidence="8" key="1">
    <citation type="submission" date="2018-04" db="EMBL/GenBank/DDBJ databases">
        <authorList>
            <person name="Go L.Y."/>
            <person name="Mitchell J.A."/>
        </authorList>
    </citation>
    <scope>NUCLEOTIDE SEQUENCE</scope>
    <source>
        <tissue evidence="8">Whole organism</tissue>
    </source>
</reference>
<dbReference type="AlphaFoldDB" id="A0A336L310"/>
<dbReference type="InterPro" id="IPR014039">
    <property type="entry name" value="Transl_elong_EFTs/EF1B_dimer"/>
</dbReference>
<dbReference type="EMBL" id="UFQS01000910">
    <property type="protein sequence ID" value="SSX07610.1"/>
    <property type="molecule type" value="Genomic_DNA"/>
</dbReference>